<dbReference type="HOGENOM" id="CLU_196580_0_0_3"/>
<feature type="region of interest" description="Disordered" evidence="1">
    <location>
        <begin position="44"/>
        <end position="69"/>
    </location>
</feature>
<dbReference type="KEGG" id="csg:Cylst_2007"/>
<dbReference type="Proteomes" id="UP000010475">
    <property type="component" value="Chromosome"/>
</dbReference>
<keyword evidence="3" id="KW-1185">Reference proteome</keyword>
<protein>
    <submittedName>
        <fullName evidence="2">Uncharacterized protein</fullName>
    </submittedName>
</protein>
<gene>
    <name evidence="2" type="ORF">Cylst_2007</name>
</gene>
<dbReference type="RefSeq" id="WP_015207506.1">
    <property type="nucleotide sequence ID" value="NC_019757.1"/>
</dbReference>
<name>K9WWT5_9NOST</name>
<dbReference type="EMBL" id="CP003642">
    <property type="protein sequence ID" value="AFZ24251.1"/>
    <property type="molecule type" value="Genomic_DNA"/>
</dbReference>
<dbReference type="eggNOG" id="ENOG50308Z7">
    <property type="taxonomic scope" value="Bacteria"/>
</dbReference>
<reference evidence="2 3" key="1">
    <citation type="submission" date="2012-06" db="EMBL/GenBank/DDBJ databases">
        <title>Finished chromosome of genome of Cylindrospermum stagnale PCC 7417.</title>
        <authorList>
            <consortium name="US DOE Joint Genome Institute"/>
            <person name="Gugger M."/>
            <person name="Coursin T."/>
            <person name="Rippka R."/>
            <person name="Tandeau De Marsac N."/>
            <person name="Huntemann M."/>
            <person name="Wei C.-L."/>
            <person name="Han J."/>
            <person name="Detter J.C."/>
            <person name="Han C."/>
            <person name="Tapia R."/>
            <person name="Chen A."/>
            <person name="Kyrpides N."/>
            <person name="Mavromatis K."/>
            <person name="Markowitz V."/>
            <person name="Szeto E."/>
            <person name="Ivanova N."/>
            <person name="Pagani I."/>
            <person name="Pati A."/>
            <person name="Goodwin L."/>
            <person name="Nordberg H.P."/>
            <person name="Cantor M.N."/>
            <person name="Hua S.X."/>
            <person name="Woyke T."/>
            <person name="Kerfeld C.A."/>
        </authorList>
    </citation>
    <scope>NUCLEOTIDE SEQUENCE [LARGE SCALE GENOMIC DNA]</scope>
    <source>
        <strain evidence="2 3">PCC 7417</strain>
    </source>
</reference>
<accession>K9WWT5</accession>
<sequence length="80" mass="8996">MNAHKIELVLTEDGTLTLQGLPFHAGDAVEVIILEAKISDNQVALKPQSETNPYPLHDTQPYRYENPTEPVALEDWEVLQ</sequence>
<evidence type="ECO:0000256" key="1">
    <source>
        <dbReference type="SAM" id="MobiDB-lite"/>
    </source>
</evidence>
<dbReference type="STRING" id="56107.Cylst_2007"/>
<dbReference type="PATRIC" id="fig|56107.3.peg.2226"/>
<evidence type="ECO:0000313" key="2">
    <source>
        <dbReference type="EMBL" id="AFZ24251.1"/>
    </source>
</evidence>
<proteinExistence type="predicted"/>
<dbReference type="AlphaFoldDB" id="K9WWT5"/>
<organism evidence="2 3">
    <name type="scientific">Cylindrospermum stagnale PCC 7417</name>
    <dbReference type="NCBI Taxonomy" id="56107"/>
    <lineage>
        <taxon>Bacteria</taxon>
        <taxon>Bacillati</taxon>
        <taxon>Cyanobacteriota</taxon>
        <taxon>Cyanophyceae</taxon>
        <taxon>Nostocales</taxon>
        <taxon>Nostocaceae</taxon>
        <taxon>Cylindrospermum</taxon>
    </lineage>
</organism>
<evidence type="ECO:0000313" key="3">
    <source>
        <dbReference type="Proteomes" id="UP000010475"/>
    </source>
</evidence>
<dbReference type="OrthoDB" id="427830at2"/>